<comment type="caution">
    <text evidence="6">The sequence shown here is derived from an EMBL/GenBank/DDBJ whole genome shotgun (WGS) entry which is preliminary data.</text>
</comment>
<proteinExistence type="inferred from homology"/>
<gene>
    <name evidence="6" type="ORF">EDD79_101433</name>
</gene>
<protein>
    <recommendedName>
        <fullName evidence="2">glutamine synthetase</fullName>
        <ecNumber evidence="2">6.3.1.2</ecNumber>
    </recommendedName>
</protein>
<dbReference type="PANTHER" id="PTHR43407:SF1">
    <property type="entry name" value="LENGSIN"/>
    <property type="match status" value="1"/>
</dbReference>
<evidence type="ECO:0000256" key="2">
    <source>
        <dbReference type="ARBA" id="ARBA00012937"/>
    </source>
</evidence>
<comment type="similarity">
    <text evidence="1 3 4">Belongs to the glutamine synthetase family.</text>
</comment>
<evidence type="ECO:0000313" key="6">
    <source>
        <dbReference type="EMBL" id="TCQ02619.1"/>
    </source>
</evidence>
<name>A0A4R2TY69_9FIRM</name>
<feature type="domain" description="GS catalytic" evidence="5">
    <location>
        <begin position="138"/>
        <end position="563"/>
    </location>
</feature>
<dbReference type="GO" id="GO:0019740">
    <property type="term" value="P:nitrogen utilization"/>
    <property type="evidence" value="ECO:0007669"/>
    <property type="project" value="TreeGrafter"/>
</dbReference>
<sequence length="652" mass="73949">MKKSLEQLLSEPMIYTLPAWTHDKETLTKILEAHPCIQFVSFGALDLRGNNTDEKIPISLFIEDMDSFLTAGVQTDGSSVMLHEIATLNNAKVDLRPDLSVNWFVDYNYEHLHEDTGLPIGTLRIPAFLEHNSKMVDSRSVLKRTVEHFEAEILALFKKHPELLNEFNIASFDDIEKVNLTAATELEFWVRTPQDKANEEKLSTSQILKEQYWKRTKGTVRTALEETIILMDKYGVGPEMGHKEVGGITAKVGLSGKLNHVMEQLEIDWKYDSAMQSADNELFMRELIDEVFELHGLQVTFQAKPIEGVAGSGEHTHMGVSLTLKNGKPVNIFAPKDMKKDFLSSVGWGALMGILKNYEVVNPFVTSTNDAFNRLKPGFEAPICIVGSVGHTTEVPARNRTVLIGLVRDENPLATRFELRAPNPTTNTYLCIAASYQAMLDGIKAAVESKLDSKQLEAEFSKEAGEEKFYLEKDRQYRSEHDVFDDYSEDERNKLFGIPPATVWENIVKFNNSEDKKEILVAGGVFTKEIINSYVLATVDQWEKELLGRIIVNNMKLVRSYKKLHDTENVTDLDVVTWEKVNSLRNHLMKDSLETKSLFTKIREAVEAKDYNLASKLQVEMSGKISTLKSLYATYRRNMIEEENGYDTVRLS</sequence>
<dbReference type="GO" id="GO:0016020">
    <property type="term" value="C:membrane"/>
    <property type="evidence" value="ECO:0007669"/>
    <property type="project" value="TreeGrafter"/>
</dbReference>
<dbReference type="AlphaFoldDB" id="A0A4R2TY69"/>
<dbReference type="RefSeq" id="WP_132848345.1">
    <property type="nucleotide sequence ID" value="NZ_CP058648.1"/>
</dbReference>
<dbReference type="InterPro" id="IPR014746">
    <property type="entry name" value="Gln_synth/guanido_kin_cat_dom"/>
</dbReference>
<dbReference type="Pfam" id="PF00120">
    <property type="entry name" value="Gln-synt_C"/>
    <property type="match status" value="1"/>
</dbReference>
<dbReference type="InterPro" id="IPR008146">
    <property type="entry name" value="Gln_synth_cat_dom"/>
</dbReference>
<dbReference type="GO" id="GO:0006542">
    <property type="term" value="P:glutamine biosynthetic process"/>
    <property type="evidence" value="ECO:0007669"/>
    <property type="project" value="TreeGrafter"/>
</dbReference>
<evidence type="ECO:0000256" key="1">
    <source>
        <dbReference type="ARBA" id="ARBA00009897"/>
    </source>
</evidence>
<dbReference type="PANTHER" id="PTHR43407">
    <property type="entry name" value="GLUTAMINE SYNTHETASE"/>
    <property type="match status" value="1"/>
</dbReference>
<dbReference type="PROSITE" id="PS51987">
    <property type="entry name" value="GS_CATALYTIC"/>
    <property type="match status" value="1"/>
</dbReference>
<keyword evidence="7" id="KW-1185">Reference proteome</keyword>
<dbReference type="EC" id="6.3.1.2" evidence="2"/>
<dbReference type="OrthoDB" id="9807095at2"/>
<dbReference type="EMBL" id="SLYC01000014">
    <property type="protein sequence ID" value="TCQ02619.1"/>
    <property type="molecule type" value="Genomic_DNA"/>
</dbReference>
<dbReference type="SMART" id="SM01230">
    <property type="entry name" value="Gln-synt_C"/>
    <property type="match status" value="1"/>
</dbReference>
<dbReference type="Proteomes" id="UP000295504">
    <property type="component" value="Unassembled WGS sequence"/>
</dbReference>
<evidence type="ECO:0000313" key="7">
    <source>
        <dbReference type="Proteomes" id="UP000295504"/>
    </source>
</evidence>
<dbReference type="Gene3D" id="3.30.590.10">
    <property type="entry name" value="Glutamine synthetase/guanido kinase, catalytic domain"/>
    <property type="match status" value="1"/>
</dbReference>
<evidence type="ECO:0000256" key="3">
    <source>
        <dbReference type="PROSITE-ProRule" id="PRU01331"/>
    </source>
</evidence>
<dbReference type="GO" id="GO:0004356">
    <property type="term" value="F:glutamine synthetase activity"/>
    <property type="evidence" value="ECO:0007669"/>
    <property type="project" value="UniProtKB-EC"/>
</dbReference>
<accession>A0A4R2TY69</accession>
<reference evidence="6 7" key="1">
    <citation type="submission" date="2019-03" db="EMBL/GenBank/DDBJ databases">
        <title>Genomic Encyclopedia of Type Strains, Phase IV (KMG-IV): sequencing the most valuable type-strain genomes for metagenomic binning, comparative biology and taxonomic classification.</title>
        <authorList>
            <person name="Goeker M."/>
        </authorList>
    </citation>
    <scope>NUCLEOTIDE SEQUENCE [LARGE SCALE GENOMIC DNA]</scope>
    <source>
        <strain evidence="6 7">DSM 100013</strain>
    </source>
</reference>
<evidence type="ECO:0000256" key="4">
    <source>
        <dbReference type="RuleBase" id="RU000384"/>
    </source>
</evidence>
<dbReference type="SUPFAM" id="SSF55931">
    <property type="entry name" value="Glutamine synthetase/guanido kinase"/>
    <property type="match status" value="1"/>
</dbReference>
<organism evidence="6 7">
    <name type="scientific">Serpentinicella alkaliphila</name>
    <dbReference type="NCBI Taxonomy" id="1734049"/>
    <lineage>
        <taxon>Bacteria</taxon>
        <taxon>Bacillati</taxon>
        <taxon>Bacillota</taxon>
        <taxon>Clostridia</taxon>
        <taxon>Peptostreptococcales</taxon>
        <taxon>Natronincolaceae</taxon>
        <taxon>Serpentinicella</taxon>
    </lineage>
</organism>
<evidence type="ECO:0000259" key="5">
    <source>
        <dbReference type="PROSITE" id="PS51987"/>
    </source>
</evidence>
<dbReference type="GO" id="GO:0005737">
    <property type="term" value="C:cytoplasm"/>
    <property type="evidence" value="ECO:0007669"/>
    <property type="project" value="TreeGrafter"/>
</dbReference>